<evidence type="ECO:0000256" key="2">
    <source>
        <dbReference type="ARBA" id="ARBA00035119"/>
    </source>
</evidence>
<dbReference type="EMBL" id="GDKF01009618">
    <property type="protein sequence ID" value="JAT69004.1"/>
    <property type="molecule type" value="Transcribed_RNA"/>
</dbReference>
<protein>
    <recommendedName>
        <fullName evidence="3 6">Queuosine 5'-phosphate N-glycosylase/hydrolase</fullName>
        <ecNumber evidence="6">3.2.2.-</ecNumber>
    </recommendedName>
    <alternativeName>
        <fullName evidence="4 6">Queuosine-nucleotide N-glycosylase/hydrolase</fullName>
    </alternativeName>
</protein>
<proteinExistence type="inferred from homology"/>
<comment type="catalytic activity">
    <reaction evidence="5 6">
        <text>queuosine 5'-phosphate + H2O = queuine + D-ribose 5-phosphate</text>
        <dbReference type="Rhea" id="RHEA:75387"/>
        <dbReference type="ChEBI" id="CHEBI:15377"/>
        <dbReference type="ChEBI" id="CHEBI:17433"/>
        <dbReference type="ChEBI" id="CHEBI:78346"/>
        <dbReference type="ChEBI" id="CHEBI:194371"/>
    </reaction>
    <physiologicalReaction direction="left-to-right" evidence="5 6">
        <dbReference type="Rhea" id="RHEA:75388"/>
    </physiologicalReaction>
</comment>
<evidence type="ECO:0000256" key="6">
    <source>
        <dbReference type="RuleBase" id="RU365002"/>
    </source>
</evidence>
<dbReference type="EC" id="3.2.2.-" evidence="6"/>
<comment type="function">
    <text evidence="6">Catalyzes the hydrolysis of queuosine 5'-phosphate, releasing the nucleobase queuine (q). Is required for salvage of queuine from exogenous queuosine (Q) that is imported and then converted to queuosine 5'-phosphate intracellularly.</text>
</comment>
<evidence type="ECO:0000313" key="7">
    <source>
        <dbReference type="EMBL" id="JAT69004.1"/>
    </source>
</evidence>
<sequence length="352" mass="37274">MSPKEDILDDIHRSCTELLESCNDVWIDDAALSSAVDEGAEEARRQKPTLRLPLKFDDLTQEVNYIAVSHLLDQGSSHDAGLLASTGRTSRECMEYGLMACHLDGRSLDARFLAHFSRQQVFTYFNVDACVEEEVRPGIMLSKAGPLNVWVNNVVTVLQAAGKAMLSADHPSLGAWLLTLVDTAARDSPGEPMQAGALVGELARAVPGFRDEWAGLAEGSVCSARFQRKAQALVAALAARFGAGDPRFAFRGSDGLALDSGPDTIAALLAAGVLRTGAPLADALKERRDLGGSRWEAALRAGALEAGRRARALAAGSDGPLPSAARVLAKVLREQGAAEEGGRLIAAESVAY</sequence>
<comment type="similarity">
    <text evidence="2 6">Belongs to the QNG1 protein family.</text>
</comment>
<evidence type="ECO:0000256" key="1">
    <source>
        <dbReference type="ARBA" id="ARBA00022801"/>
    </source>
</evidence>
<keyword evidence="1 6" id="KW-0378">Hydrolase</keyword>
<dbReference type="PANTHER" id="PTHR21314:SF0">
    <property type="entry name" value="QUEUOSINE 5'-PHOSPHATE N-GLYCOSYLASE_HYDROLASE"/>
    <property type="match status" value="1"/>
</dbReference>
<dbReference type="GO" id="GO:0016787">
    <property type="term" value="F:hydrolase activity"/>
    <property type="evidence" value="ECO:0007669"/>
    <property type="project" value="UniProtKB-KW"/>
</dbReference>
<dbReference type="GO" id="GO:0006400">
    <property type="term" value="P:tRNA modification"/>
    <property type="evidence" value="ECO:0007669"/>
    <property type="project" value="TreeGrafter"/>
</dbReference>
<evidence type="ECO:0000256" key="5">
    <source>
        <dbReference type="ARBA" id="ARBA00048204"/>
    </source>
</evidence>
<organism evidence="7">
    <name type="scientific">Auxenochlorella protothecoides</name>
    <name type="common">Green microalga</name>
    <name type="synonym">Chlorella protothecoides</name>
    <dbReference type="NCBI Taxonomy" id="3075"/>
    <lineage>
        <taxon>Eukaryota</taxon>
        <taxon>Viridiplantae</taxon>
        <taxon>Chlorophyta</taxon>
        <taxon>core chlorophytes</taxon>
        <taxon>Trebouxiophyceae</taxon>
        <taxon>Chlorellales</taxon>
        <taxon>Chlorellaceae</taxon>
        <taxon>Auxenochlorella</taxon>
    </lineage>
</organism>
<dbReference type="AlphaFoldDB" id="A0A1D1ZPU7"/>
<accession>A0A1D1ZPU7</accession>
<dbReference type="InterPro" id="IPR019438">
    <property type="entry name" value="Q_salvage"/>
</dbReference>
<evidence type="ECO:0000256" key="4">
    <source>
        <dbReference type="ARBA" id="ARBA00035393"/>
    </source>
</evidence>
<reference evidence="7" key="1">
    <citation type="submission" date="2015-08" db="EMBL/GenBank/DDBJ databases">
        <authorList>
            <person name="Babu N.S."/>
            <person name="Beckwith C.J."/>
            <person name="Beseler K.G."/>
            <person name="Brison A."/>
            <person name="Carone J.V."/>
            <person name="Caskin T.P."/>
            <person name="Diamond M."/>
            <person name="Durham M.E."/>
            <person name="Foxe J.M."/>
            <person name="Go M."/>
            <person name="Henderson B.A."/>
            <person name="Jones I.B."/>
            <person name="McGettigan J.A."/>
            <person name="Micheletti S.J."/>
            <person name="Nasrallah M.E."/>
            <person name="Ortiz D."/>
            <person name="Piller C.R."/>
            <person name="Privatt S.R."/>
            <person name="Schneider S.L."/>
            <person name="Sharp S."/>
            <person name="Smith T.C."/>
            <person name="Stanton J.D."/>
            <person name="Ullery H.E."/>
            <person name="Wilson R.J."/>
            <person name="Serrano M.G."/>
            <person name="Buck G."/>
            <person name="Lee V."/>
            <person name="Wang Y."/>
            <person name="Carvalho R."/>
            <person name="Voegtly L."/>
            <person name="Shi R."/>
            <person name="Duckworth R."/>
            <person name="Johnson A."/>
            <person name="Loviza R."/>
            <person name="Walstead R."/>
            <person name="Shah Z."/>
            <person name="Kiflezghi M."/>
            <person name="Wade K."/>
            <person name="Ball S.L."/>
            <person name="Bradley K.W."/>
            <person name="Asai D.J."/>
            <person name="Bowman C.A."/>
            <person name="Russell D.A."/>
            <person name="Pope W.H."/>
            <person name="Jacobs-Sera D."/>
            <person name="Hendrix R.W."/>
            <person name="Hatfull G.F."/>
        </authorList>
    </citation>
    <scope>NUCLEOTIDE SEQUENCE</scope>
</reference>
<evidence type="ECO:0000256" key="3">
    <source>
        <dbReference type="ARBA" id="ARBA00035306"/>
    </source>
</evidence>
<dbReference type="PANTHER" id="PTHR21314">
    <property type="entry name" value="QUEUOSINE 5'-PHOSPHATE N-GLYCOSYLASE_HYDROLASE-RELATED"/>
    <property type="match status" value="1"/>
</dbReference>
<name>A0A1D1ZPU7_AUXPR</name>
<gene>
    <name evidence="7" type="ORF">g.4528</name>
</gene>